<dbReference type="PROSITE" id="PS00107">
    <property type="entry name" value="PROTEIN_KINASE_ATP"/>
    <property type="match status" value="1"/>
</dbReference>
<gene>
    <name evidence="13" type="ORF">AV530_018225</name>
</gene>
<keyword evidence="2" id="KW-0723">Serine/threonine-protein kinase</keyword>
<comment type="catalytic activity">
    <reaction evidence="7">
        <text>L-threonyl-[protein] + ATP = O-phospho-L-threonyl-[protein] + ADP + H(+)</text>
        <dbReference type="Rhea" id="RHEA:46608"/>
        <dbReference type="Rhea" id="RHEA-COMP:11060"/>
        <dbReference type="Rhea" id="RHEA-COMP:11605"/>
        <dbReference type="ChEBI" id="CHEBI:15378"/>
        <dbReference type="ChEBI" id="CHEBI:30013"/>
        <dbReference type="ChEBI" id="CHEBI:30616"/>
        <dbReference type="ChEBI" id="CHEBI:61977"/>
        <dbReference type="ChEBI" id="CHEBI:456216"/>
        <dbReference type="EC" id="2.7.11.1"/>
    </reaction>
</comment>
<evidence type="ECO:0000313" key="14">
    <source>
        <dbReference type="Proteomes" id="UP000190648"/>
    </source>
</evidence>
<dbReference type="STRING" id="372326.A0A1V4KMK9"/>
<dbReference type="Gene3D" id="3.30.200.20">
    <property type="entry name" value="Phosphorylase Kinase, domain 1"/>
    <property type="match status" value="1"/>
</dbReference>
<evidence type="ECO:0000256" key="9">
    <source>
        <dbReference type="PIRSR" id="PIRSR630616-2"/>
    </source>
</evidence>
<organism evidence="13 14">
    <name type="scientific">Patagioenas fasciata monilis</name>
    <dbReference type="NCBI Taxonomy" id="372326"/>
    <lineage>
        <taxon>Eukaryota</taxon>
        <taxon>Metazoa</taxon>
        <taxon>Chordata</taxon>
        <taxon>Craniata</taxon>
        <taxon>Vertebrata</taxon>
        <taxon>Euteleostomi</taxon>
        <taxon>Archelosauria</taxon>
        <taxon>Archosauria</taxon>
        <taxon>Dinosauria</taxon>
        <taxon>Saurischia</taxon>
        <taxon>Theropoda</taxon>
        <taxon>Coelurosauria</taxon>
        <taxon>Aves</taxon>
        <taxon>Neognathae</taxon>
        <taxon>Neoaves</taxon>
        <taxon>Columbimorphae</taxon>
        <taxon>Columbiformes</taxon>
        <taxon>Columbidae</taxon>
        <taxon>Patagioenas</taxon>
    </lineage>
</organism>
<comment type="catalytic activity">
    <reaction evidence="8">
        <text>L-seryl-[protein] + ATP = O-phospho-L-seryl-[protein] + ADP + H(+)</text>
        <dbReference type="Rhea" id="RHEA:17989"/>
        <dbReference type="Rhea" id="RHEA-COMP:9863"/>
        <dbReference type="Rhea" id="RHEA-COMP:11604"/>
        <dbReference type="ChEBI" id="CHEBI:15378"/>
        <dbReference type="ChEBI" id="CHEBI:29999"/>
        <dbReference type="ChEBI" id="CHEBI:30616"/>
        <dbReference type="ChEBI" id="CHEBI:83421"/>
        <dbReference type="ChEBI" id="CHEBI:456216"/>
        <dbReference type="EC" id="2.7.11.1"/>
    </reaction>
</comment>
<evidence type="ECO:0000256" key="7">
    <source>
        <dbReference type="ARBA" id="ARBA00047899"/>
    </source>
</evidence>
<feature type="compositionally biased region" description="Polar residues" evidence="11">
    <location>
        <begin position="1"/>
        <end position="11"/>
    </location>
</feature>
<evidence type="ECO:0000256" key="11">
    <source>
        <dbReference type="SAM" id="MobiDB-lite"/>
    </source>
</evidence>
<dbReference type="OrthoDB" id="193931at2759"/>
<feature type="binding site" evidence="9 10">
    <location>
        <position position="59"/>
    </location>
    <ligand>
        <name>ATP</name>
        <dbReference type="ChEBI" id="CHEBI:30616"/>
    </ligand>
</feature>
<evidence type="ECO:0000256" key="2">
    <source>
        <dbReference type="ARBA" id="ARBA00022527"/>
    </source>
</evidence>
<evidence type="ECO:0000313" key="13">
    <source>
        <dbReference type="EMBL" id="OPJ85712.1"/>
    </source>
</evidence>
<dbReference type="Proteomes" id="UP000190648">
    <property type="component" value="Unassembled WGS sequence"/>
</dbReference>
<proteinExistence type="predicted"/>
<evidence type="ECO:0000256" key="8">
    <source>
        <dbReference type="ARBA" id="ARBA00048679"/>
    </source>
</evidence>
<keyword evidence="3" id="KW-0808">Transferase</keyword>
<dbReference type="GO" id="GO:0005524">
    <property type="term" value="F:ATP binding"/>
    <property type="evidence" value="ECO:0007669"/>
    <property type="project" value="UniProtKB-UniRule"/>
</dbReference>
<evidence type="ECO:0000256" key="10">
    <source>
        <dbReference type="PROSITE-ProRule" id="PRU10141"/>
    </source>
</evidence>
<name>A0A1V4KMK9_PATFA</name>
<dbReference type="PROSITE" id="PS50011">
    <property type="entry name" value="PROTEIN_KINASE_DOM"/>
    <property type="match status" value="1"/>
</dbReference>
<dbReference type="PANTHER" id="PTHR24350">
    <property type="entry name" value="SERINE/THREONINE-PROTEIN KINASE IAL-RELATED"/>
    <property type="match status" value="1"/>
</dbReference>
<dbReference type="InterPro" id="IPR030616">
    <property type="entry name" value="Aur-like"/>
</dbReference>
<evidence type="ECO:0000256" key="1">
    <source>
        <dbReference type="ARBA" id="ARBA00012513"/>
    </source>
</evidence>
<dbReference type="SUPFAM" id="SSF56112">
    <property type="entry name" value="Protein kinase-like (PK-like)"/>
    <property type="match status" value="1"/>
</dbReference>
<comment type="caution">
    <text evidence="13">The sequence shown here is derived from an EMBL/GenBank/DDBJ whole genome shotgun (WGS) entry which is preliminary data.</text>
</comment>
<dbReference type="GO" id="GO:0004674">
    <property type="term" value="F:protein serine/threonine kinase activity"/>
    <property type="evidence" value="ECO:0007669"/>
    <property type="project" value="UniProtKB-KW"/>
</dbReference>
<dbReference type="InterPro" id="IPR011009">
    <property type="entry name" value="Kinase-like_dom_sf"/>
</dbReference>
<dbReference type="EMBL" id="LSYS01002799">
    <property type="protein sequence ID" value="OPJ85712.1"/>
    <property type="molecule type" value="Genomic_DNA"/>
</dbReference>
<evidence type="ECO:0000256" key="5">
    <source>
        <dbReference type="ARBA" id="ARBA00022777"/>
    </source>
</evidence>
<accession>A0A1V4KMK9</accession>
<keyword evidence="4 9" id="KW-0547">Nucleotide-binding</keyword>
<keyword evidence="6 9" id="KW-0067">ATP-binding</keyword>
<feature type="region of interest" description="Disordered" evidence="11">
    <location>
        <begin position="1"/>
        <end position="28"/>
    </location>
</feature>
<feature type="domain" description="Protein kinase" evidence="12">
    <location>
        <begin position="30"/>
        <end position="76"/>
    </location>
</feature>
<evidence type="ECO:0000256" key="4">
    <source>
        <dbReference type="ARBA" id="ARBA00022741"/>
    </source>
</evidence>
<evidence type="ECO:0000256" key="3">
    <source>
        <dbReference type="ARBA" id="ARBA00022679"/>
    </source>
</evidence>
<feature type="binding site" evidence="9">
    <location>
        <position position="40"/>
    </location>
    <ligand>
        <name>ATP</name>
        <dbReference type="ChEBI" id="CHEBI:30616"/>
    </ligand>
</feature>
<dbReference type="AlphaFoldDB" id="A0A1V4KMK9"/>
<reference evidence="13 14" key="1">
    <citation type="submission" date="2016-02" db="EMBL/GenBank/DDBJ databases">
        <title>Band-tailed pigeon sequencing and assembly.</title>
        <authorList>
            <person name="Soares A.E."/>
            <person name="Novak B.J."/>
            <person name="Rice E.S."/>
            <person name="O'Connell B."/>
            <person name="Chang D."/>
            <person name="Weber S."/>
            <person name="Shapiro B."/>
        </authorList>
    </citation>
    <scope>NUCLEOTIDE SEQUENCE [LARGE SCALE GENOMIC DNA]</scope>
    <source>
        <strain evidence="13">BTP2013</strain>
        <tissue evidence="13">Blood</tissue>
    </source>
</reference>
<sequence length="76" mass="8459">MAQKENANPGVSSLPEASPPPQRTFTLDDFEIGRPLGKGKFGSVYLARERSTKFLVALKVLFESQVEKEGVEHQLR</sequence>
<evidence type="ECO:0000256" key="6">
    <source>
        <dbReference type="ARBA" id="ARBA00022840"/>
    </source>
</evidence>
<evidence type="ECO:0000259" key="12">
    <source>
        <dbReference type="PROSITE" id="PS50011"/>
    </source>
</evidence>
<keyword evidence="5" id="KW-0418">Kinase</keyword>
<dbReference type="FunFam" id="3.30.200.20:FF:000042">
    <property type="entry name" value="Aurora kinase A"/>
    <property type="match status" value="1"/>
</dbReference>
<keyword evidence="14" id="KW-1185">Reference proteome</keyword>
<dbReference type="InterPro" id="IPR000719">
    <property type="entry name" value="Prot_kinase_dom"/>
</dbReference>
<dbReference type="EC" id="2.7.11.1" evidence="1"/>
<dbReference type="InterPro" id="IPR017441">
    <property type="entry name" value="Protein_kinase_ATP_BS"/>
</dbReference>
<protein>
    <recommendedName>
        <fullName evidence="1">non-specific serine/threonine protein kinase</fullName>
        <ecNumber evidence="1">2.7.11.1</ecNumber>
    </recommendedName>
</protein>